<name>A0A9P5NC66_GYMJU</name>
<dbReference type="Proteomes" id="UP000724874">
    <property type="component" value="Unassembled WGS sequence"/>
</dbReference>
<gene>
    <name evidence="2" type="ORF">CPB84DRAFT_1794780</name>
</gene>
<keyword evidence="3" id="KW-1185">Reference proteome</keyword>
<dbReference type="AlphaFoldDB" id="A0A9P5NC66"/>
<feature type="transmembrane region" description="Helical" evidence="1">
    <location>
        <begin position="259"/>
        <end position="279"/>
    </location>
</feature>
<feature type="transmembrane region" description="Helical" evidence="1">
    <location>
        <begin position="227"/>
        <end position="247"/>
    </location>
</feature>
<sequence>MNSSWQPQEDPTILLSERTWLLGAILTGVGYGIVFTLYCLCIHQILRSRERTNQVKRVAMFTYITLITLFGTLFFVSTARMTQLSFIDNRLYPGGPAAFEKDMFSIPVNELGNVTFVLANWFADALVVWRCMIIYSNCRYHTVIVMAIPCLAYIGSLSMGVMWLIQVSASQSSPWFAKGINFTPPYFWLSLALNMTMTLAIVARLFVLRWRISSILGKQYGSQYTGVAAMLIESAGFYSSFSLLFLIPFALNHPLANTFFQMLCQIQIITPLMIICRVASGRAWSSDTDTQLFSVKAGINETHLTSLKFQAESVGSTTIDSRASPVIIEAEKELCLSNSRTVTVGSAV</sequence>
<dbReference type="OrthoDB" id="3267806at2759"/>
<feature type="transmembrane region" description="Helical" evidence="1">
    <location>
        <begin position="185"/>
        <end position="207"/>
    </location>
</feature>
<evidence type="ECO:0000313" key="2">
    <source>
        <dbReference type="EMBL" id="KAF8877561.1"/>
    </source>
</evidence>
<keyword evidence="1" id="KW-0472">Membrane</keyword>
<feature type="transmembrane region" description="Helical" evidence="1">
    <location>
        <begin position="143"/>
        <end position="165"/>
    </location>
</feature>
<protein>
    <submittedName>
        <fullName evidence="2">Uncharacterized protein</fullName>
    </submittedName>
</protein>
<comment type="caution">
    <text evidence="2">The sequence shown here is derived from an EMBL/GenBank/DDBJ whole genome shotgun (WGS) entry which is preliminary data.</text>
</comment>
<feature type="transmembrane region" description="Helical" evidence="1">
    <location>
        <begin position="20"/>
        <end position="46"/>
    </location>
</feature>
<proteinExistence type="predicted"/>
<dbReference type="EMBL" id="JADNYJ010000168">
    <property type="protein sequence ID" value="KAF8877561.1"/>
    <property type="molecule type" value="Genomic_DNA"/>
</dbReference>
<keyword evidence="1" id="KW-0812">Transmembrane</keyword>
<reference evidence="2" key="1">
    <citation type="submission" date="2020-11" db="EMBL/GenBank/DDBJ databases">
        <authorList>
            <consortium name="DOE Joint Genome Institute"/>
            <person name="Ahrendt S."/>
            <person name="Riley R."/>
            <person name="Andreopoulos W."/>
            <person name="LaButti K."/>
            <person name="Pangilinan J."/>
            <person name="Ruiz-duenas F.J."/>
            <person name="Barrasa J.M."/>
            <person name="Sanchez-Garcia M."/>
            <person name="Camarero S."/>
            <person name="Miyauchi S."/>
            <person name="Serrano A."/>
            <person name="Linde D."/>
            <person name="Babiker R."/>
            <person name="Drula E."/>
            <person name="Ayuso-Fernandez I."/>
            <person name="Pacheco R."/>
            <person name="Padilla G."/>
            <person name="Ferreira P."/>
            <person name="Barriuso J."/>
            <person name="Kellner H."/>
            <person name="Castanera R."/>
            <person name="Alfaro M."/>
            <person name="Ramirez L."/>
            <person name="Pisabarro A.G."/>
            <person name="Kuo A."/>
            <person name="Tritt A."/>
            <person name="Lipzen A."/>
            <person name="He G."/>
            <person name="Yan M."/>
            <person name="Ng V."/>
            <person name="Cullen D."/>
            <person name="Martin F."/>
            <person name="Rosso M.-N."/>
            <person name="Henrissat B."/>
            <person name="Hibbett D."/>
            <person name="Martinez A.T."/>
            <person name="Grigoriev I.V."/>
        </authorList>
    </citation>
    <scope>NUCLEOTIDE SEQUENCE</scope>
    <source>
        <strain evidence="2">AH 44721</strain>
    </source>
</reference>
<evidence type="ECO:0000313" key="3">
    <source>
        <dbReference type="Proteomes" id="UP000724874"/>
    </source>
</evidence>
<feature type="transmembrane region" description="Helical" evidence="1">
    <location>
        <begin position="111"/>
        <end position="131"/>
    </location>
</feature>
<feature type="transmembrane region" description="Helical" evidence="1">
    <location>
        <begin position="58"/>
        <end position="76"/>
    </location>
</feature>
<organism evidence="2 3">
    <name type="scientific">Gymnopilus junonius</name>
    <name type="common">Spectacular rustgill mushroom</name>
    <name type="synonym">Gymnopilus spectabilis subsp. junonius</name>
    <dbReference type="NCBI Taxonomy" id="109634"/>
    <lineage>
        <taxon>Eukaryota</taxon>
        <taxon>Fungi</taxon>
        <taxon>Dikarya</taxon>
        <taxon>Basidiomycota</taxon>
        <taxon>Agaricomycotina</taxon>
        <taxon>Agaricomycetes</taxon>
        <taxon>Agaricomycetidae</taxon>
        <taxon>Agaricales</taxon>
        <taxon>Agaricineae</taxon>
        <taxon>Hymenogastraceae</taxon>
        <taxon>Gymnopilus</taxon>
    </lineage>
</organism>
<evidence type="ECO:0000256" key="1">
    <source>
        <dbReference type="SAM" id="Phobius"/>
    </source>
</evidence>
<accession>A0A9P5NC66</accession>
<keyword evidence="1" id="KW-1133">Transmembrane helix</keyword>